<proteinExistence type="predicted"/>
<organism evidence="1 2">
    <name type="scientific">Parelaphostrongylus tenuis</name>
    <name type="common">Meningeal worm</name>
    <dbReference type="NCBI Taxonomy" id="148309"/>
    <lineage>
        <taxon>Eukaryota</taxon>
        <taxon>Metazoa</taxon>
        <taxon>Ecdysozoa</taxon>
        <taxon>Nematoda</taxon>
        <taxon>Chromadorea</taxon>
        <taxon>Rhabditida</taxon>
        <taxon>Rhabditina</taxon>
        <taxon>Rhabditomorpha</taxon>
        <taxon>Strongyloidea</taxon>
        <taxon>Metastrongylidae</taxon>
        <taxon>Parelaphostrongylus</taxon>
    </lineage>
</organism>
<evidence type="ECO:0008006" key="3">
    <source>
        <dbReference type="Google" id="ProtNLM"/>
    </source>
</evidence>
<dbReference type="EMBL" id="JAHQIW010003759">
    <property type="protein sequence ID" value="KAJ1360024.1"/>
    <property type="molecule type" value="Genomic_DNA"/>
</dbReference>
<dbReference type="Proteomes" id="UP001196413">
    <property type="component" value="Unassembled WGS sequence"/>
</dbReference>
<name>A0AAD5QSI5_PARTN</name>
<dbReference type="AlphaFoldDB" id="A0AAD5QSI5"/>
<comment type="caution">
    <text evidence="1">The sequence shown here is derived from an EMBL/GenBank/DDBJ whole genome shotgun (WGS) entry which is preliminary data.</text>
</comment>
<evidence type="ECO:0000313" key="2">
    <source>
        <dbReference type="Proteomes" id="UP001196413"/>
    </source>
</evidence>
<sequence length="96" mass="10795">MDHLLFADYIVPIAPSISQAEQVLTGSDKSCGRIGLQQSRPKPQELKNVSFKEKSNDEKNMMAKLFTTTAVSRALFDWLLTLLDAKIVQKLSDRLN</sequence>
<accession>A0AAD5QSI5</accession>
<reference evidence="1" key="1">
    <citation type="submission" date="2021-06" db="EMBL/GenBank/DDBJ databases">
        <title>Parelaphostrongylus tenuis whole genome reference sequence.</title>
        <authorList>
            <person name="Garwood T.J."/>
            <person name="Larsen P.A."/>
            <person name="Fountain-Jones N.M."/>
            <person name="Garbe J.R."/>
            <person name="Macchietto M.G."/>
            <person name="Kania S.A."/>
            <person name="Gerhold R.W."/>
            <person name="Richards J.E."/>
            <person name="Wolf T.M."/>
        </authorList>
    </citation>
    <scope>NUCLEOTIDE SEQUENCE</scope>
    <source>
        <strain evidence="1">MNPRO001-30</strain>
        <tissue evidence="1">Meninges</tissue>
    </source>
</reference>
<gene>
    <name evidence="1" type="ORF">KIN20_018885</name>
</gene>
<keyword evidence="2" id="KW-1185">Reference proteome</keyword>
<protein>
    <recommendedName>
        <fullName evidence="3">Reverse transcriptase domain-containing protein</fullName>
    </recommendedName>
</protein>
<evidence type="ECO:0000313" key="1">
    <source>
        <dbReference type="EMBL" id="KAJ1360024.1"/>
    </source>
</evidence>